<reference evidence="11 12" key="1">
    <citation type="submission" date="2014-04" db="EMBL/GenBank/DDBJ databases">
        <authorList>
            <consortium name="DOE Joint Genome Institute"/>
            <person name="Kuo A."/>
            <person name="Tarkka M."/>
            <person name="Buscot F."/>
            <person name="Kohler A."/>
            <person name="Nagy L.G."/>
            <person name="Floudas D."/>
            <person name="Copeland A."/>
            <person name="Barry K.W."/>
            <person name="Cichocki N."/>
            <person name="Veneault-Fourrey C."/>
            <person name="LaButti K."/>
            <person name="Lindquist E.A."/>
            <person name="Lipzen A."/>
            <person name="Lundell T."/>
            <person name="Morin E."/>
            <person name="Murat C."/>
            <person name="Sun H."/>
            <person name="Tunlid A."/>
            <person name="Henrissat B."/>
            <person name="Grigoriev I.V."/>
            <person name="Hibbett D.S."/>
            <person name="Martin F."/>
            <person name="Nordberg H.P."/>
            <person name="Cantor M.N."/>
            <person name="Hua S.X."/>
        </authorList>
    </citation>
    <scope>NUCLEOTIDE SEQUENCE [LARGE SCALE GENOMIC DNA]</scope>
    <source>
        <strain evidence="11 12">F 1598</strain>
    </source>
</reference>
<feature type="domain" description="SDA1 N-terminal" evidence="9">
    <location>
        <begin position="198"/>
        <end position="449"/>
    </location>
</feature>
<feature type="region of interest" description="Disordered" evidence="7">
    <location>
        <begin position="521"/>
        <end position="593"/>
    </location>
</feature>
<feature type="domain" description="SDA1 middle" evidence="8">
    <location>
        <begin position="526"/>
        <end position="680"/>
    </location>
</feature>
<evidence type="ECO:0000256" key="1">
    <source>
        <dbReference type="ARBA" id="ARBA00005783"/>
    </source>
</evidence>
<feature type="compositionally biased region" description="Basic and acidic residues" evidence="7">
    <location>
        <begin position="739"/>
        <end position="748"/>
    </location>
</feature>
<dbReference type="InterPro" id="IPR016024">
    <property type="entry name" value="ARM-type_fold"/>
</dbReference>
<keyword evidence="2 6" id="KW-0813">Transport</keyword>
<dbReference type="PANTHER" id="PTHR12730">
    <property type="entry name" value="HSDA/SDA1-RELATED"/>
    <property type="match status" value="1"/>
</dbReference>
<evidence type="ECO:0000256" key="5">
    <source>
        <dbReference type="ARBA" id="ARBA00023242"/>
    </source>
</evidence>
<evidence type="ECO:0000256" key="4">
    <source>
        <dbReference type="ARBA" id="ARBA00022927"/>
    </source>
</evidence>
<evidence type="ECO:0000256" key="2">
    <source>
        <dbReference type="ARBA" id="ARBA00022448"/>
    </source>
</evidence>
<evidence type="ECO:0000256" key="7">
    <source>
        <dbReference type="SAM" id="MobiDB-lite"/>
    </source>
</evidence>
<dbReference type="AlphaFoldDB" id="A0A0C3BMJ9"/>
<evidence type="ECO:0000259" key="9">
    <source>
        <dbReference type="Pfam" id="PF08158"/>
    </source>
</evidence>
<comment type="function">
    <text evidence="6">Required for 60S pre-ribosomal subunits export to the cytoplasm.</text>
</comment>
<dbReference type="InterPro" id="IPR007949">
    <property type="entry name" value="SDA1_MD"/>
</dbReference>
<dbReference type="FunCoup" id="A0A0C3BMJ9">
    <property type="interactions" value="578"/>
</dbReference>
<evidence type="ECO:0000313" key="11">
    <source>
        <dbReference type="EMBL" id="KIM87693.1"/>
    </source>
</evidence>
<dbReference type="Pfam" id="PF08158">
    <property type="entry name" value="SDA1_HEAT"/>
    <property type="match status" value="2"/>
</dbReference>
<dbReference type="InterPro" id="IPR012977">
    <property type="entry name" value="SDA1_N"/>
</dbReference>
<dbReference type="Proteomes" id="UP000054166">
    <property type="component" value="Unassembled WGS sequence"/>
</dbReference>
<gene>
    <name evidence="11" type="ORF">PILCRDRAFT_815270</name>
</gene>
<proteinExistence type="inferred from homology"/>
<feature type="compositionally biased region" description="Basic residues" evidence="7">
    <location>
        <begin position="723"/>
        <end position="738"/>
    </location>
</feature>
<dbReference type="InParanoid" id="A0A0C3BMJ9"/>
<dbReference type="EMBL" id="KN832979">
    <property type="protein sequence ID" value="KIM87693.1"/>
    <property type="molecule type" value="Genomic_DNA"/>
</dbReference>
<evidence type="ECO:0000313" key="12">
    <source>
        <dbReference type="Proteomes" id="UP000054166"/>
    </source>
</evidence>
<dbReference type="PANTHER" id="PTHR12730:SF0">
    <property type="entry name" value="PROTEIN SDA1 HOMOLOG"/>
    <property type="match status" value="1"/>
</dbReference>
<dbReference type="SUPFAM" id="SSF48371">
    <property type="entry name" value="ARM repeat"/>
    <property type="match status" value="1"/>
</dbReference>
<comment type="similarity">
    <text evidence="1 6">Belongs to the SDA1 family.</text>
</comment>
<evidence type="ECO:0000259" key="8">
    <source>
        <dbReference type="Pfam" id="PF05285"/>
    </source>
</evidence>
<comment type="subcellular location">
    <subcellularLocation>
        <location evidence="6">Nucleus</location>
        <location evidence="6">Nucleolus</location>
    </subcellularLocation>
</comment>
<evidence type="ECO:0000256" key="3">
    <source>
        <dbReference type="ARBA" id="ARBA00022517"/>
    </source>
</evidence>
<dbReference type="InterPro" id="IPR048292">
    <property type="entry name" value="SDA1_C"/>
</dbReference>
<dbReference type="GO" id="GO:0015031">
    <property type="term" value="P:protein transport"/>
    <property type="evidence" value="ECO:0007669"/>
    <property type="project" value="UniProtKB-KW"/>
</dbReference>
<evidence type="ECO:0000256" key="6">
    <source>
        <dbReference type="RuleBase" id="RU365057"/>
    </source>
</evidence>
<feature type="domain" description="SDA1 N-terminal" evidence="9">
    <location>
        <begin position="60"/>
        <end position="170"/>
    </location>
</feature>
<reference evidence="12" key="2">
    <citation type="submission" date="2015-01" db="EMBL/GenBank/DDBJ databases">
        <title>Evolutionary Origins and Diversification of the Mycorrhizal Mutualists.</title>
        <authorList>
            <consortium name="DOE Joint Genome Institute"/>
            <consortium name="Mycorrhizal Genomics Consortium"/>
            <person name="Kohler A."/>
            <person name="Kuo A."/>
            <person name="Nagy L.G."/>
            <person name="Floudas D."/>
            <person name="Copeland A."/>
            <person name="Barry K.W."/>
            <person name="Cichocki N."/>
            <person name="Veneault-Fourrey C."/>
            <person name="LaButti K."/>
            <person name="Lindquist E.A."/>
            <person name="Lipzen A."/>
            <person name="Lundell T."/>
            <person name="Morin E."/>
            <person name="Murat C."/>
            <person name="Riley R."/>
            <person name="Ohm R."/>
            <person name="Sun H."/>
            <person name="Tunlid A."/>
            <person name="Henrissat B."/>
            <person name="Grigoriev I.V."/>
            <person name="Hibbett D.S."/>
            <person name="Martin F."/>
        </authorList>
    </citation>
    <scope>NUCLEOTIDE SEQUENCE [LARGE SCALE GENOMIC DNA]</scope>
    <source>
        <strain evidence="12">F 1598</strain>
    </source>
</reference>
<dbReference type="Pfam" id="PF05285">
    <property type="entry name" value="SDA1_dom"/>
    <property type="match status" value="1"/>
</dbReference>
<dbReference type="OrthoDB" id="2196187at2759"/>
<evidence type="ECO:0000259" key="10">
    <source>
        <dbReference type="Pfam" id="PF21638"/>
    </source>
</evidence>
<dbReference type="STRING" id="765440.A0A0C3BMJ9"/>
<dbReference type="InterPro" id="IPR027312">
    <property type="entry name" value="Sda1"/>
</dbReference>
<sequence>MGRGVLLTANLPQLQNLIKRDPAAYKEEFFQQWNHYNSIRQIFQINPDEQAHHFRELVSFISQVSQCYPKETAEFPSHLSTLLLENYGTLTPDTRKTLVQNLVMLRNKNVITSIELLKSLFPLLPRMTSSTLRVFIRKTILSDIRSANIRSKNHKLNRAVQAMLFGMIERGMDGEVQGDKGKLRTMSGPTSDGTANSGEEAMWAVILTKELWRKGIWTDTKPVSIVALGCFHPIMKVQSASIHFFLGSDEEKRDSDDEEEDVPDVRALHHRREINKKTRSGDKKLQKMLNAAKKKHHRKPDVSSANFPALQLLNDPQTFSERLYDLLNRYDKRFSLDHKILMMQLLSRVMGAHKLCVLNFYTYIIKYLAYHQLRVPAILVALAQSVHDLTPPDVLTPVVRKLAQEFIHPGVGSEVIAAGINAIREVCRRQPWSMEEDLLGDLVEYKKSRDKAVTAAARGLLQLYREVNPGMLKRRERGKDASMGMGKGGQPLPFGHSAEAAVDIEGLVLLEDHLRKLREEDNINGAENDENEKDAWKGWDVESDSSEESGSGGWMDVDSEGDNLEITDSEDEQGEVSTSERKTTEDGEGPGRVSTLATSKILTPADFAMLNDLQLQAATKAVEAGGGSKAKRKLATLEASKKAMLSDQAEDTFISENDILGPRKKAKADYAERIASIEKGREGRDKFGSAKGKKKKDAPSSSTNREKARNKPIMMIMASGAVRGKKKASLKDKQRKLRAHIERAKKSR</sequence>
<feature type="region of interest" description="Disordered" evidence="7">
    <location>
        <begin position="176"/>
        <end position="195"/>
    </location>
</feature>
<dbReference type="GO" id="GO:0000055">
    <property type="term" value="P:ribosomal large subunit export from nucleus"/>
    <property type="evidence" value="ECO:0007669"/>
    <property type="project" value="UniProtKB-UniRule"/>
</dbReference>
<dbReference type="Pfam" id="PF21638">
    <property type="entry name" value="SDA1_C"/>
    <property type="match status" value="1"/>
</dbReference>
<feature type="domain" description="SDA1 C-terminal" evidence="10">
    <location>
        <begin position="700"/>
        <end position="746"/>
    </location>
</feature>
<keyword evidence="4 6" id="KW-0653">Protein transport</keyword>
<dbReference type="GO" id="GO:0042273">
    <property type="term" value="P:ribosomal large subunit biogenesis"/>
    <property type="evidence" value="ECO:0007669"/>
    <property type="project" value="UniProtKB-UniRule"/>
</dbReference>
<dbReference type="GO" id="GO:0005730">
    <property type="term" value="C:nucleolus"/>
    <property type="evidence" value="ECO:0007669"/>
    <property type="project" value="UniProtKB-SubCell"/>
</dbReference>
<keyword evidence="5 6" id="KW-0539">Nucleus</keyword>
<name>A0A0C3BMJ9_PILCF</name>
<dbReference type="HOGENOM" id="CLU_009161_2_1_1"/>
<keyword evidence="12" id="KW-1185">Reference proteome</keyword>
<protein>
    <recommendedName>
        <fullName evidence="6">Protein SDA1</fullName>
    </recommendedName>
</protein>
<feature type="compositionally biased region" description="Basic and acidic residues" evidence="7">
    <location>
        <begin position="675"/>
        <end position="688"/>
    </location>
</feature>
<feature type="compositionally biased region" description="Acidic residues" evidence="7">
    <location>
        <begin position="557"/>
        <end position="574"/>
    </location>
</feature>
<keyword evidence="3 6" id="KW-0690">Ribosome biogenesis</keyword>
<accession>A0A0C3BMJ9</accession>
<feature type="region of interest" description="Disordered" evidence="7">
    <location>
        <begin position="675"/>
        <end position="748"/>
    </location>
</feature>
<organism evidence="11 12">
    <name type="scientific">Piloderma croceum (strain F 1598)</name>
    <dbReference type="NCBI Taxonomy" id="765440"/>
    <lineage>
        <taxon>Eukaryota</taxon>
        <taxon>Fungi</taxon>
        <taxon>Dikarya</taxon>
        <taxon>Basidiomycota</taxon>
        <taxon>Agaricomycotina</taxon>
        <taxon>Agaricomycetes</taxon>
        <taxon>Agaricomycetidae</taxon>
        <taxon>Atheliales</taxon>
        <taxon>Atheliaceae</taxon>
        <taxon>Piloderma</taxon>
    </lineage>
</organism>